<proteinExistence type="predicted"/>
<dbReference type="OrthoDB" id="648842at2"/>
<feature type="transmembrane region" description="Helical" evidence="5">
    <location>
        <begin position="120"/>
        <end position="141"/>
    </location>
</feature>
<accession>A0A1K1NSI3</accession>
<keyword evidence="3 5" id="KW-1133">Transmembrane helix</keyword>
<evidence type="ECO:0000313" key="7">
    <source>
        <dbReference type="EMBL" id="SFW38197.1"/>
    </source>
</evidence>
<keyword evidence="8" id="KW-1185">Reference proteome</keyword>
<evidence type="ECO:0000256" key="5">
    <source>
        <dbReference type="SAM" id="Phobius"/>
    </source>
</evidence>
<name>A0A1K1NSI3_9FLAO</name>
<feature type="transmembrane region" description="Helical" evidence="5">
    <location>
        <begin position="52"/>
        <end position="73"/>
    </location>
</feature>
<keyword evidence="4 5" id="KW-0472">Membrane</keyword>
<evidence type="ECO:0000259" key="6">
    <source>
        <dbReference type="Pfam" id="PF07291"/>
    </source>
</evidence>
<dbReference type="STRING" id="76595.SAMN05660313_01328"/>
<feature type="transmembrane region" description="Helical" evidence="5">
    <location>
        <begin position="153"/>
        <end position="169"/>
    </location>
</feature>
<protein>
    <submittedName>
        <fullName evidence="7">Uncharacterized membrane protein YphA, DoxX/SURF4 family</fullName>
    </submittedName>
</protein>
<dbReference type="Pfam" id="PF07291">
    <property type="entry name" value="MauE"/>
    <property type="match status" value="1"/>
</dbReference>
<reference evidence="8" key="1">
    <citation type="submission" date="2016-11" db="EMBL/GenBank/DDBJ databases">
        <authorList>
            <person name="Varghese N."/>
            <person name="Submissions S."/>
        </authorList>
    </citation>
    <scope>NUCLEOTIDE SEQUENCE [LARGE SCALE GENOMIC DNA]</scope>
    <source>
        <strain evidence="8">DSM 24786</strain>
    </source>
</reference>
<evidence type="ECO:0000256" key="2">
    <source>
        <dbReference type="ARBA" id="ARBA00022692"/>
    </source>
</evidence>
<dbReference type="AlphaFoldDB" id="A0A1K1NSI3"/>
<evidence type="ECO:0000256" key="3">
    <source>
        <dbReference type="ARBA" id="ARBA00022989"/>
    </source>
</evidence>
<dbReference type="NCBIfam" id="NF045576">
    <property type="entry name" value="BT_3928_fam"/>
    <property type="match status" value="1"/>
</dbReference>
<evidence type="ECO:0000256" key="4">
    <source>
        <dbReference type="ARBA" id="ARBA00023136"/>
    </source>
</evidence>
<comment type="subcellular location">
    <subcellularLocation>
        <location evidence="1">Membrane</location>
        <topology evidence="1">Multi-pass membrane protein</topology>
    </subcellularLocation>
</comment>
<dbReference type="GO" id="GO:0016020">
    <property type="term" value="C:membrane"/>
    <property type="evidence" value="ECO:0007669"/>
    <property type="project" value="UniProtKB-SubCell"/>
</dbReference>
<gene>
    <name evidence="7" type="ORF">SAMN05660313_01328</name>
</gene>
<feature type="transmembrane region" description="Helical" evidence="5">
    <location>
        <begin position="80"/>
        <end position="100"/>
    </location>
</feature>
<sequence>MKYIVGLSRWVVGILFIISGLIKLNDPVGFSFKLEEYFSQGVLNIPFLEPHALSISIVVVILEVLLGIMLLVGYRPKFTVYSLLGMIVFFTFLTFYSAYFNKVTDCGCFGDAIKLTPWQSFYKDIALLVLIIVLTVGIKYVNSIANYNIRRGIVLLALLGCVLFANHVLNHLPVVDFRPYKIGANIEEGMSMPENAPQAIFNYEWKFNVNGEEKIYVTQGDYPTVDGEYVSVETTEIQKGYEPPIHDFTIEQEGENFAESLLQEDKLVMVIAYDLAKSDYDAFTAIKTVTDKAKAKGYKVIGMSASNDELSGKIVAKYNLDFSFYFTDETALKTIVRSNPAVLVLEKGTIKQKVHYNDVDDLKF</sequence>
<evidence type="ECO:0000313" key="8">
    <source>
        <dbReference type="Proteomes" id="UP000183257"/>
    </source>
</evidence>
<keyword evidence="2 5" id="KW-0812">Transmembrane</keyword>
<dbReference type="Proteomes" id="UP000183257">
    <property type="component" value="Unassembled WGS sequence"/>
</dbReference>
<dbReference type="GO" id="GO:0030416">
    <property type="term" value="P:methylamine metabolic process"/>
    <property type="evidence" value="ECO:0007669"/>
    <property type="project" value="InterPro"/>
</dbReference>
<dbReference type="InterPro" id="IPR009908">
    <property type="entry name" value="Methylamine_util_MauE"/>
</dbReference>
<dbReference type="EMBL" id="FPIY01000002">
    <property type="protein sequence ID" value="SFW38197.1"/>
    <property type="molecule type" value="Genomic_DNA"/>
</dbReference>
<feature type="transmembrane region" description="Helical" evidence="5">
    <location>
        <begin position="7"/>
        <end position="24"/>
    </location>
</feature>
<dbReference type="RefSeq" id="WP_072303015.1">
    <property type="nucleotide sequence ID" value="NZ_FPIY01000002.1"/>
</dbReference>
<evidence type="ECO:0000256" key="1">
    <source>
        <dbReference type="ARBA" id="ARBA00004141"/>
    </source>
</evidence>
<feature type="domain" description="Methylamine utilisation protein MauE" evidence="6">
    <location>
        <begin position="1"/>
        <end position="135"/>
    </location>
</feature>
<organism evidence="7 8">
    <name type="scientific">Cellulophaga fucicola</name>
    <dbReference type="NCBI Taxonomy" id="76595"/>
    <lineage>
        <taxon>Bacteria</taxon>
        <taxon>Pseudomonadati</taxon>
        <taxon>Bacteroidota</taxon>
        <taxon>Flavobacteriia</taxon>
        <taxon>Flavobacteriales</taxon>
        <taxon>Flavobacteriaceae</taxon>
        <taxon>Cellulophaga</taxon>
    </lineage>
</organism>